<accession>A0AAI8V873</accession>
<dbReference type="EMBL" id="CAUWAG010000003">
    <property type="protein sequence ID" value="CAJ2500136.1"/>
    <property type="molecule type" value="Genomic_DNA"/>
</dbReference>
<keyword evidence="3" id="KW-1185">Reference proteome</keyword>
<reference evidence="2" key="1">
    <citation type="submission" date="2023-10" db="EMBL/GenBank/DDBJ databases">
        <authorList>
            <person name="Hackl T."/>
        </authorList>
    </citation>
    <scope>NUCLEOTIDE SEQUENCE</scope>
</reference>
<evidence type="ECO:0000256" key="1">
    <source>
        <dbReference type="SAM" id="MobiDB-lite"/>
    </source>
</evidence>
<name>A0AAI8V873_9PEZI</name>
<evidence type="ECO:0000313" key="2">
    <source>
        <dbReference type="EMBL" id="CAJ2500136.1"/>
    </source>
</evidence>
<comment type="caution">
    <text evidence="2">The sequence shown here is derived from an EMBL/GenBank/DDBJ whole genome shotgun (WGS) entry which is preliminary data.</text>
</comment>
<feature type="compositionally biased region" description="Basic and acidic residues" evidence="1">
    <location>
        <begin position="73"/>
        <end position="83"/>
    </location>
</feature>
<feature type="region of interest" description="Disordered" evidence="1">
    <location>
        <begin position="1"/>
        <end position="83"/>
    </location>
</feature>
<proteinExistence type="predicted"/>
<dbReference type="AlphaFoldDB" id="A0AAI8V873"/>
<evidence type="ECO:0000313" key="3">
    <source>
        <dbReference type="Proteomes" id="UP001295740"/>
    </source>
</evidence>
<sequence length="83" mass="9005">MSSSGGYGSGYYTSGGSSPAVHQDTFRSSKSRDYQGDSTYRSARDKEVAVHNHYSAGADESGPHPPYRSSTSTKKDSKRSSYR</sequence>
<dbReference type="Proteomes" id="UP001295740">
    <property type="component" value="Unassembled WGS sequence"/>
</dbReference>
<gene>
    <name evidence="2" type="ORF">KHLLAP_LOCUS604</name>
</gene>
<organism evidence="2 3">
    <name type="scientific">Anthostomella pinea</name>
    <dbReference type="NCBI Taxonomy" id="933095"/>
    <lineage>
        <taxon>Eukaryota</taxon>
        <taxon>Fungi</taxon>
        <taxon>Dikarya</taxon>
        <taxon>Ascomycota</taxon>
        <taxon>Pezizomycotina</taxon>
        <taxon>Sordariomycetes</taxon>
        <taxon>Xylariomycetidae</taxon>
        <taxon>Xylariales</taxon>
        <taxon>Xylariaceae</taxon>
        <taxon>Anthostomella</taxon>
    </lineage>
</organism>
<feature type="compositionally biased region" description="Basic and acidic residues" evidence="1">
    <location>
        <begin position="24"/>
        <end position="35"/>
    </location>
</feature>
<protein>
    <submittedName>
        <fullName evidence="2">Uu.00g029890.m01.CDS01</fullName>
    </submittedName>
</protein>